<dbReference type="Proteomes" id="UP001642360">
    <property type="component" value="Unassembled WGS sequence"/>
</dbReference>
<accession>A0ABC8TT59</accession>
<dbReference type="EMBL" id="CAUOFW020006046">
    <property type="protein sequence ID" value="CAK9172681.1"/>
    <property type="molecule type" value="Genomic_DNA"/>
</dbReference>
<feature type="region of interest" description="Disordered" evidence="1">
    <location>
        <begin position="36"/>
        <end position="102"/>
    </location>
</feature>
<evidence type="ECO:0000313" key="3">
    <source>
        <dbReference type="Proteomes" id="UP001642360"/>
    </source>
</evidence>
<evidence type="ECO:0000256" key="1">
    <source>
        <dbReference type="SAM" id="MobiDB-lite"/>
    </source>
</evidence>
<dbReference type="AlphaFoldDB" id="A0ABC8TT59"/>
<comment type="caution">
    <text evidence="2">The sequence shown here is derived from an EMBL/GenBank/DDBJ whole genome shotgun (WGS) entry which is preliminary data.</text>
</comment>
<reference evidence="2 3" key="1">
    <citation type="submission" date="2024-02" db="EMBL/GenBank/DDBJ databases">
        <authorList>
            <person name="Vignale AGUSTIN F."/>
            <person name="Sosa J E."/>
            <person name="Modenutti C."/>
        </authorList>
    </citation>
    <scope>NUCLEOTIDE SEQUENCE [LARGE SCALE GENOMIC DNA]</scope>
</reference>
<protein>
    <submittedName>
        <fullName evidence="2">Uncharacterized protein</fullName>
    </submittedName>
</protein>
<feature type="compositionally biased region" description="Low complexity" evidence="1">
    <location>
        <begin position="36"/>
        <end position="45"/>
    </location>
</feature>
<evidence type="ECO:0000313" key="2">
    <source>
        <dbReference type="EMBL" id="CAK9172681.1"/>
    </source>
</evidence>
<gene>
    <name evidence="2" type="ORF">ILEXP_LOCUS42351</name>
</gene>
<sequence>MGEVVDNGSSTLAKPWATLGETMGYTMGSAMGNTMGGTMANGEGNINNRDAMGTRQSGTNDARGRQGGIRVLGKSGITIGDSMDDAGVGDGVGELGTSTGRELGNDVGVLGNGVQLTGVGGERWANVSM</sequence>
<organism evidence="2 3">
    <name type="scientific">Ilex paraguariensis</name>
    <name type="common">yerba mate</name>
    <dbReference type="NCBI Taxonomy" id="185542"/>
    <lineage>
        <taxon>Eukaryota</taxon>
        <taxon>Viridiplantae</taxon>
        <taxon>Streptophyta</taxon>
        <taxon>Embryophyta</taxon>
        <taxon>Tracheophyta</taxon>
        <taxon>Spermatophyta</taxon>
        <taxon>Magnoliopsida</taxon>
        <taxon>eudicotyledons</taxon>
        <taxon>Gunneridae</taxon>
        <taxon>Pentapetalae</taxon>
        <taxon>asterids</taxon>
        <taxon>campanulids</taxon>
        <taxon>Aquifoliales</taxon>
        <taxon>Aquifoliaceae</taxon>
        <taxon>Ilex</taxon>
    </lineage>
</organism>
<keyword evidence="3" id="KW-1185">Reference proteome</keyword>
<name>A0ABC8TT59_9AQUA</name>
<proteinExistence type="predicted"/>